<evidence type="ECO:0000259" key="3">
    <source>
        <dbReference type="Pfam" id="PF04235"/>
    </source>
</evidence>
<feature type="region of interest" description="Disordered" evidence="1">
    <location>
        <begin position="369"/>
        <end position="391"/>
    </location>
</feature>
<dbReference type="AlphaFoldDB" id="A0A7M2SCA7"/>
<feature type="transmembrane region" description="Helical" evidence="2">
    <location>
        <begin position="259"/>
        <end position="277"/>
    </location>
</feature>
<dbReference type="PANTHER" id="PTHR30590">
    <property type="entry name" value="INNER MEMBRANE PROTEIN"/>
    <property type="match status" value="1"/>
</dbReference>
<dbReference type="InterPro" id="IPR007349">
    <property type="entry name" value="DUF418"/>
</dbReference>
<sequence length="391" mass="43492">MLSNIWAFVPLVADSSGSGWPGWPGEGWQNNIAQIATAVANGKFLALLSILFGVGMAIQFDSAKRRGHRWPWRYGWRSLLLIAYGFVHFALVVEFDVLMGYGLVALLTAPLLFLRTRWLALVTALLGAVHLYRHLSVIEWQPYQVDDYGADYAEEDWSTESAADLPPLPTPTYFDEVAGRVGEFWEIRVPIFENLPTYSGFLFLCGVLLWRAGVFTADEEARKLSRLLAMGGLGVGILMTAWGILPVPGAEALEQMSRYISAPIVAFGYLGVVLLLLRRGGGTGFVTRRLAEVGRTALTCYVLQNIIGVVAFSKWGFHIGPLDSLGTLIAWAAISALLMLFANLWLRRFRQGPFEIVWRTGVDAPFRRADRKRDQRHEPQATETVTTSPSR</sequence>
<feature type="transmembrane region" description="Helical" evidence="2">
    <location>
        <begin position="74"/>
        <end position="91"/>
    </location>
</feature>
<dbReference type="PANTHER" id="PTHR30590:SF2">
    <property type="entry name" value="INNER MEMBRANE PROTEIN"/>
    <property type="match status" value="1"/>
</dbReference>
<feature type="transmembrane region" description="Helical" evidence="2">
    <location>
        <begin position="298"/>
        <end position="316"/>
    </location>
</feature>
<proteinExistence type="predicted"/>
<reference evidence="4 5" key="1">
    <citation type="submission" date="2020-10" db="EMBL/GenBank/DDBJ databases">
        <title>Streptomyces ferrugineus complate genome analysis.</title>
        <authorList>
            <person name="Anwar N."/>
        </authorList>
    </citation>
    <scope>NUCLEOTIDE SEQUENCE [LARGE SCALE GENOMIC DNA]</scope>
    <source>
        <strain evidence="4 5">CCTCC AA2014009</strain>
    </source>
</reference>
<evidence type="ECO:0000313" key="4">
    <source>
        <dbReference type="EMBL" id="QOV33118.1"/>
    </source>
</evidence>
<dbReference type="Pfam" id="PF04235">
    <property type="entry name" value="DUF418"/>
    <property type="match status" value="1"/>
</dbReference>
<name>A0A7M2SCA7_9ACTN</name>
<dbReference type="InterPro" id="IPR052529">
    <property type="entry name" value="Bact_Transport_Assoc"/>
</dbReference>
<dbReference type="RefSeq" id="WP_194037768.1">
    <property type="nucleotide sequence ID" value="NZ_CP063373.1"/>
</dbReference>
<evidence type="ECO:0000256" key="1">
    <source>
        <dbReference type="SAM" id="MobiDB-lite"/>
    </source>
</evidence>
<feature type="domain" description="DUF418" evidence="3">
    <location>
        <begin position="209"/>
        <end position="361"/>
    </location>
</feature>
<evidence type="ECO:0000313" key="5">
    <source>
        <dbReference type="Proteomes" id="UP000594205"/>
    </source>
</evidence>
<feature type="transmembrane region" description="Helical" evidence="2">
    <location>
        <begin position="328"/>
        <end position="346"/>
    </location>
</feature>
<gene>
    <name evidence="4" type="ORF">IM697_22900</name>
</gene>
<accession>A0A7M2SCA7</accession>
<protein>
    <submittedName>
        <fullName evidence="4">DUF418 domain-containing protein</fullName>
    </submittedName>
</protein>
<feature type="transmembrane region" description="Helical" evidence="2">
    <location>
        <begin position="118"/>
        <end position="135"/>
    </location>
</feature>
<feature type="compositionally biased region" description="Polar residues" evidence="1">
    <location>
        <begin position="381"/>
        <end position="391"/>
    </location>
</feature>
<dbReference type="Proteomes" id="UP000594205">
    <property type="component" value="Chromosome"/>
</dbReference>
<keyword evidence="2" id="KW-0812">Transmembrane</keyword>
<keyword evidence="5" id="KW-1185">Reference proteome</keyword>
<dbReference type="KEGG" id="sfeu:IM697_22900"/>
<keyword evidence="2" id="KW-0472">Membrane</keyword>
<feature type="transmembrane region" description="Helical" evidence="2">
    <location>
        <begin position="195"/>
        <end position="215"/>
    </location>
</feature>
<evidence type="ECO:0000256" key="2">
    <source>
        <dbReference type="SAM" id="Phobius"/>
    </source>
</evidence>
<feature type="transmembrane region" description="Helical" evidence="2">
    <location>
        <begin position="227"/>
        <end position="247"/>
    </location>
</feature>
<keyword evidence="2" id="KW-1133">Transmembrane helix</keyword>
<organism evidence="4 5">
    <name type="scientific">Streptomyces ferrugineus</name>
    <dbReference type="NCBI Taxonomy" id="1413221"/>
    <lineage>
        <taxon>Bacteria</taxon>
        <taxon>Bacillati</taxon>
        <taxon>Actinomycetota</taxon>
        <taxon>Actinomycetes</taxon>
        <taxon>Kitasatosporales</taxon>
        <taxon>Streptomycetaceae</taxon>
        <taxon>Streptomyces</taxon>
    </lineage>
</organism>
<feature type="transmembrane region" description="Helical" evidence="2">
    <location>
        <begin position="97"/>
        <end position="113"/>
    </location>
</feature>
<dbReference type="EMBL" id="CP063373">
    <property type="protein sequence ID" value="QOV33118.1"/>
    <property type="molecule type" value="Genomic_DNA"/>
</dbReference>
<feature type="compositionally biased region" description="Basic and acidic residues" evidence="1">
    <location>
        <begin position="369"/>
        <end position="380"/>
    </location>
</feature>